<evidence type="ECO:0000256" key="5">
    <source>
        <dbReference type="ARBA" id="ARBA00022692"/>
    </source>
</evidence>
<protein>
    <submittedName>
        <fullName evidence="10">Chloramphenical resistance permease RarD</fullName>
    </submittedName>
</protein>
<feature type="transmembrane region" description="Helical" evidence="8">
    <location>
        <begin position="71"/>
        <end position="91"/>
    </location>
</feature>
<sequence length="299" mass="32851">MTRDTLQGVFLALTAFLWWGLTPLYFKQVEAAGPMEVLSHRVIWSLVLLTLLLLARKRWSEIKETFSSPKIWGWLLLSAVLVAVNWLVFIWSISNGHLVEASLGYYINPLVNVVLGVVILGERLKLLQGIAVGLAAVAVGYLTYIGGEFPWISLILAMSFGFYGLIRKRLPVGAQVGLFAETAMVTPIALGYLIWIGAQNEMTYIAGGAEISLMLMLAGVVTTVPLVCFAAAARRLNYSTIGMIQYVGPTVNLLLATLLFGEAFTEVHAISFGLIWFAVFLFSAQSFVDMKRAKKQVAL</sequence>
<dbReference type="NCBIfam" id="TIGR00688">
    <property type="entry name" value="rarD"/>
    <property type="match status" value="1"/>
</dbReference>
<name>A0A0H2MMZ7_9PROT</name>
<feature type="domain" description="EamA" evidence="9">
    <location>
        <begin position="7"/>
        <end position="140"/>
    </location>
</feature>
<evidence type="ECO:0000256" key="7">
    <source>
        <dbReference type="ARBA" id="ARBA00023136"/>
    </source>
</evidence>
<keyword evidence="11" id="KW-1185">Reference proteome</keyword>
<dbReference type="InterPro" id="IPR004626">
    <property type="entry name" value="RarD"/>
</dbReference>
<comment type="subcellular location">
    <subcellularLocation>
        <location evidence="1">Cell membrane</location>
        <topology evidence="1">Multi-pass membrane protein</topology>
    </subcellularLocation>
</comment>
<feature type="transmembrane region" description="Helical" evidence="8">
    <location>
        <begin position="267"/>
        <end position="288"/>
    </location>
</feature>
<dbReference type="STRING" id="1489064.WH96_01065"/>
<dbReference type="SUPFAM" id="SSF103481">
    <property type="entry name" value="Multidrug resistance efflux transporter EmrE"/>
    <property type="match status" value="2"/>
</dbReference>
<accession>A0A0H2MMZ7</accession>
<feature type="transmembrane region" description="Helical" evidence="8">
    <location>
        <begin position="149"/>
        <end position="166"/>
    </location>
</feature>
<comment type="similarity">
    <text evidence="2">Belongs to the EamA transporter family.</text>
</comment>
<feature type="transmembrane region" description="Helical" evidence="8">
    <location>
        <begin position="178"/>
        <end position="198"/>
    </location>
</feature>
<dbReference type="AlphaFoldDB" id="A0A0H2MMZ7"/>
<dbReference type="RefSeq" id="WP_047762283.1">
    <property type="nucleotide sequence ID" value="NZ_LAQL01000002.1"/>
</dbReference>
<keyword evidence="3" id="KW-0813">Transport</keyword>
<gene>
    <name evidence="10" type="ORF">WH96_01065</name>
</gene>
<dbReference type="PATRIC" id="fig|1489064.4.peg.1130"/>
<evidence type="ECO:0000256" key="8">
    <source>
        <dbReference type="SAM" id="Phobius"/>
    </source>
</evidence>
<keyword evidence="5 8" id="KW-0812">Transmembrane</keyword>
<keyword evidence="4" id="KW-1003">Cell membrane</keyword>
<comment type="caution">
    <text evidence="10">The sequence shown here is derived from an EMBL/GenBank/DDBJ whole genome shotgun (WGS) entry which is preliminary data.</text>
</comment>
<proteinExistence type="inferred from homology"/>
<evidence type="ECO:0000256" key="2">
    <source>
        <dbReference type="ARBA" id="ARBA00007362"/>
    </source>
</evidence>
<feature type="transmembrane region" description="Helical" evidence="8">
    <location>
        <begin position="243"/>
        <end position="261"/>
    </location>
</feature>
<dbReference type="InterPro" id="IPR037185">
    <property type="entry name" value="EmrE-like"/>
</dbReference>
<dbReference type="PANTHER" id="PTHR22911:SF137">
    <property type="entry name" value="SOLUTE CARRIER FAMILY 35 MEMBER G2-RELATED"/>
    <property type="match status" value="1"/>
</dbReference>
<keyword evidence="7 8" id="KW-0472">Membrane</keyword>
<organism evidence="10 11">
    <name type="scientific">Kiloniella spongiae</name>
    <dbReference type="NCBI Taxonomy" id="1489064"/>
    <lineage>
        <taxon>Bacteria</taxon>
        <taxon>Pseudomonadati</taxon>
        <taxon>Pseudomonadota</taxon>
        <taxon>Alphaproteobacteria</taxon>
        <taxon>Rhodospirillales</taxon>
        <taxon>Kiloniellaceae</taxon>
        <taxon>Kiloniella</taxon>
    </lineage>
</organism>
<dbReference type="Proteomes" id="UP000035444">
    <property type="component" value="Unassembled WGS sequence"/>
</dbReference>
<feature type="transmembrane region" description="Helical" evidence="8">
    <location>
        <begin position="126"/>
        <end position="143"/>
    </location>
</feature>
<dbReference type="Pfam" id="PF00892">
    <property type="entry name" value="EamA"/>
    <property type="match status" value="1"/>
</dbReference>
<evidence type="ECO:0000313" key="10">
    <source>
        <dbReference type="EMBL" id="KLN62157.1"/>
    </source>
</evidence>
<evidence type="ECO:0000256" key="6">
    <source>
        <dbReference type="ARBA" id="ARBA00022989"/>
    </source>
</evidence>
<evidence type="ECO:0000256" key="3">
    <source>
        <dbReference type="ARBA" id="ARBA00022448"/>
    </source>
</evidence>
<keyword evidence="6 8" id="KW-1133">Transmembrane helix</keyword>
<dbReference type="InterPro" id="IPR000620">
    <property type="entry name" value="EamA_dom"/>
</dbReference>
<feature type="transmembrane region" description="Helical" evidence="8">
    <location>
        <begin position="204"/>
        <end position="231"/>
    </location>
</feature>
<feature type="transmembrane region" description="Helical" evidence="8">
    <location>
        <begin position="103"/>
        <end position="121"/>
    </location>
</feature>
<evidence type="ECO:0000256" key="4">
    <source>
        <dbReference type="ARBA" id="ARBA00022475"/>
    </source>
</evidence>
<dbReference type="PANTHER" id="PTHR22911">
    <property type="entry name" value="ACYL-MALONYL CONDENSING ENZYME-RELATED"/>
    <property type="match status" value="1"/>
</dbReference>
<dbReference type="GO" id="GO:0005886">
    <property type="term" value="C:plasma membrane"/>
    <property type="evidence" value="ECO:0007669"/>
    <property type="project" value="UniProtKB-SubCell"/>
</dbReference>
<evidence type="ECO:0000259" key="9">
    <source>
        <dbReference type="Pfam" id="PF00892"/>
    </source>
</evidence>
<dbReference type="EMBL" id="LAQL01000002">
    <property type="protein sequence ID" value="KLN62157.1"/>
    <property type="molecule type" value="Genomic_DNA"/>
</dbReference>
<reference evidence="10 11" key="1">
    <citation type="submission" date="2015-03" db="EMBL/GenBank/DDBJ databases">
        <title>Genome Sequence of Kiloniella spongiae MEBiC09566, isolated from a marine sponge.</title>
        <authorList>
            <person name="Shao Z."/>
            <person name="Wang L."/>
            <person name="Li X."/>
        </authorList>
    </citation>
    <scope>NUCLEOTIDE SEQUENCE [LARGE SCALE GENOMIC DNA]</scope>
    <source>
        <strain evidence="10 11">MEBiC09566</strain>
    </source>
</reference>
<evidence type="ECO:0000256" key="1">
    <source>
        <dbReference type="ARBA" id="ARBA00004651"/>
    </source>
</evidence>
<evidence type="ECO:0000313" key="11">
    <source>
        <dbReference type="Proteomes" id="UP000035444"/>
    </source>
</evidence>
<dbReference type="OrthoDB" id="369870at2"/>
<feature type="transmembrane region" description="Helical" evidence="8">
    <location>
        <begin position="42"/>
        <end position="59"/>
    </location>
</feature>